<sequence>MNLLSLPAEIFLSITDHLFYNDLNSLLQSNHCLFYLLSPTLRTHAFTDKDGMPALHWACQHSYLSLARIILDKDTSLINCHRNKTKKAPIWHAIQGGNELIVRLLLEKGAPAWTESRNRLNPPLLYIAVQNGNVEIVRLLLEHRAREYPGVSLGFLGSKPLSVAVMSGNVHMVRLLVDYGANIFGRDVCYALRMCKSEEIFELMCEVFSKDIRILMRNRDGTKGDFAMSHDAVGSGRVLMLEVLMDRAEIVGGAREHGKTLVEYAGWLGIMVDL</sequence>
<organism evidence="4 5">
    <name type="scientific">Morchella conica CCBAS932</name>
    <dbReference type="NCBI Taxonomy" id="1392247"/>
    <lineage>
        <taxon>Eukaryota</taxon>
        <taxon>Fungi</taxon>
        <taxon>Dikarya</taxon>
        <taxon>Ascomycota</taxon>
        <taxon>Pezizomycotina</taxon>
        <taxon>Pezizomycetes</taxon>
        <taxon>Pezizales</taxon>
        <taxon>Morchellaceae</taxon>
        <taxon>Morchella</taxon>
    </lineage>
</organism>
<dbReference type="Gene3D" id="1.25.40.20">
    <property type="entry name" value="Ankyrin repeat-containing domain"/>
    <property type="match status" value="2"/>
</dbReference>
<keyword evidence="1" id="KW-0677">Repeat</keyword>
<evidence type="ECO:0000256" key="3">
    <source>
        <dbReference type="PROSITE-ProRule" id="PRU00023"/>
    </source>
</evidence>
<name>A0A3N4L0K5_9PEZI</name>
<dbReference type="EMBL" id="ML119135">
    <property type="protein sequence ID" value="RPB11515.1"/>
    <property type="molecule type" value="Genomic_DNA"/>
</dbReference>
<dbReference type="Proteomes" id="UP000277580">
    <property type="component" value="Unassembled WGS sequence"/>
</dbReference>
<dbReference type="PROSITE" id="PS50297">
    <property type="entry name" value="ANK_REP_REGION"/>
    <property type="match status" value="1"/>
</dbReference>
<dbReference type="InterPro" id="IPR036770">
    <property type="entry name" value="Ankyrin_rpt-contain_sf"/>
</dbReference>
<dbReference type="InterPro" id="IPR051165">
    <property type="entry name" value="Multifunctional_ANK_Repeat"/>
</dbReference>
<evidence type="ECO:0000256" key="1">
    <source>
        <dbReference type="ARBA" id="ARBA00022737"/>
    </source>
</evidence>
<reference evidence="4 5" key="1">
    <citation type="journal article" date="2018" name="Nat. Ecol. Evol.">
        <title>Pezizomycetes genomes reveal the molecular basis of ectomycorrhizal truffle lifestyle.</title>
        <authorList>
            <person name="Murat C."/>
            <person name="Payen T."/>
            <person name="Noel B."/>
            <person name="Kuo A."/>
            <person name="Morin E."/>
            <person name="Chen J."/>
            <person name="Kohler A."/>
            <person name="Krizsan K."/>
            <person name="Balestrini R."/>
            <person name="Da Silva C."/>
            <person name="Montanini B."/>
            <person name="Hainaut M."/>
            <person name="Levati E."/>
            <person name="Barry K.W."/>
            <person name="Belfiori B."/>
            <person name="Cichocki N."/>
            <person name="Clum A."/>
            <person name="Dockter R.B."/>
            <person name="Fauchery L."/>
            <person name="Guy J."/>
            <person name="Iotti M."/>
            <person name="Le Tacon F."/>
            <person name="Lindquist E.A."/>
            <person name="Lipzen A."/>
            <person name="Malagnac F."/>
            <person name="Mello A."/>
            <person name="Molinier V."/>
            <person name="Miyauchi S."/>
            <person name="Poulain J."/>
            <person name="Riccioni C."/>
            <person name="Rubini A."/>
            <person name="Sitrit Y."/>
            <person name="Splivallo R."/>
            <person name="Traeger S."/>
            <person name="Wang M."/>
            <person name="Zifcakova L."/>
            <person name="Wipf D."/>
            <person name="Zambonelli A."/>
            <person name="Paolocci F."/>
            <person name="Nowrousian M."/>
            <person name="Ottonello S."/>
            <person name="Baldrian P."/>
            <person name="Spatafora J.W."/>
            <person name="Henrissat B."/>
            <person name="Nagy L.G."/>
            <person name="Aury J.M."/>
            <person name="Wincker P."/>
            <person name="Grigoriev I.V."/>
            <person name="Bonfante P."/>
            <person name="Martin F.M."/>
        </authorList>
    </citation>
    <scope>NUCLEOTIDE SEQUENCE [LARGE SCALE GENOMIC DNA]</scope>
    <source>
        <strain evidence="4 5">CCBAS932</strain>
    </source>
</reference>
<dbReference type="AlphaFoldDB" id="A0A3N4L0K5"/>
<evidence type="ECO:0000313" key="5">
    <source>
        <dbReference type="Proteomes" id="UP000277580"/>
    </source>
</evidence>
<dbReference type="InterPro" id="IPR002110">
    <property type="entry name" value="Ankyrin_rpt"/>
</dbReference>
<dbReference type="PANTHER" id="PTHR24123">
    <property type="entry name" value="ANKYRIN REPEAT-CONTAINING"/>
    <property type="match status" value="1"/>
</dbReference>
<gene>
    <name evidence="4" type="ORF">P167DRAFT_216465</name>
</gene>
<keyword evidence="5" id="KW-1185">Reference proteome</keyword>
<keyword evidence="2 3" id="KW-0040">ANK repeat</keyword>
<feature type="repeat" description="ANK" evidence="3">
    <location>
        <begin position="156"/>
        <end position="188"/>
    </location>
</feature>
<dbReference type="Pfam" id="PF12796">
    <property type="entry name" value="Ank_2"/>
    <property type="match status" value="2"/>
</dbReference>
<accession>A0A3N4L0K5</accession>
<evidence type="ECO:0000313" key="4">
    <source>
        <dbReference type="EMBL" id="RPB11515.1"/>
    </source>
</evidence>
<evidence type="ECO:0000256" key="2">
    <source>
        <dbReference type="ARBA" id="ARBA00023043"/>
    </source>
</evidence>
<dbReference type="STRING" id="1392247.A0A3N4L0K5"/>
<proteinExistence type="predicted"/>
<dbReference type="PANTHER" id="PTHR24123:SF33">
    <property type="entry name" value="PROTEIN HOS4"/>
    <property type="match status" value="1"/>
</dbReference>
<dbReference type="InParanoid" id="A0A3N4L0K5"/>
<protein>
    <submittedName>
        <fullName evidence="4">Ankyrin</fullName>
    </submittedName>
</protein>
<dbReference type="SMART" id="SM00248">
    <property type="entry name" value="ANK"/>
    <property type="match status" value="4"/>
</dbReference>
<dbReference type="OrthoDB" id="539213at2759"/>
<dbReference type="PROSITE" id="PS50088">
    <property type="entry name" value="ANK_REPEAT"/>
    <property type="match status" value="1"/>
</dbReference>
<dbReference type="SUPFAM" id="SSF48403">
    <property type="entry name" value="Ankyrin repeat"/>
    <property type="match status" value="1"/>
</dbReference>